<keyword evidence="4 5" id="KW-0472">Membrane</keyword>
<organism evidence="7 8">
    <name type="scientific">Cladophialophora yegresii CBS 114405</name>
    <dbReference type="NCBI Taxonomy" id="1182544"/>
    <lineage>
        <taxon>Eukaryota</taxon>
        <taxon>Fungi</taxon>
        <taxon>Dikarya</taxon>
        <taxon>Ascomycota</taxon>
        <taxon>Pezizomycotina</taxon>
        <taxon>Eurotiomycetes</taxon>
        <taxon>Chaetothyriomycetidae</taxon>
        <taxon>Chaetothyriales</taxon>
        <taxon>Herpotrichiellaceae</taxon>
        <taxon>Cladophialophora</taxon>
    </lineage>
</organism>
<evidence type="ECO:0000313" key="8">
    <source>
        <dbReference type="Proteomes" id="UP000019473"/>
    </source>
</evidence>
<comment type="caution">
    <text evidence="7">The sequence shown here is derived from an EMBL/GenBank/DDBJ whole genome shotgun (WGS) entry which is preliminary data.</text>
</comment>
<dbReference type="EMBL" id="AMGW01000007">
    <property type="protein sequence ID" value="EXJ54115.1"/>
    <property type="molecule type" value="Genomic_DNA"/>
</dbReference>
<dbReference type="STRING" id="1182544.W9VM88"/>
<comment type="subcellular location">
    <subcellularLocation>
        <location evidence="1">Membrane</location>
        <topology evidence="1">Multi-pass membrane protein</topology>
    </subcellularLocation>
</comment>
<dbReference type="OrthoDB" id="4367663at2759"/>
<dbReference type="Proteomes" id="UP000019473">
    <property type="component" value="Unassembled WGS sequence"/>
</dbReference>
<dbReference type="PANTHER" id="PTHR43341">
    <property type="entry name" value="AMINO ACID PERMEASE"/>
    <property type="match status" value="1"/>
</dbReference>
<dbReference type="Pfam" id="PF00324">
    <property type="entry name" value="AA_permease"/>
    <property type="match status" value="1"/>
</dbReference>
<dbReference type="HOGENOM" id="CLU_2277212_0_0_1"/>
<reference evidence="7 8" key="1">
    <citation type="submission" date="2013-03" db="EMBL/GenBank/DDBJ databases">
        <title>The Genome Sequence of Cladophialophora yegresii CBS 114405.</title>
        <authorList>
            <consortium name="The Broad Institute Genomics Platform"/>
            <person name="Cuomo C."/>
            <person name="de Hoog S."/>
            <person name="Gorbushina A."/>
            <person name="Walker B."/>
            <person name="Young S.K."/>
            <person name="Zeng Q."/>
            <person name="Gargeya S."/>
            <person name="Fitzgerald M."/>
            <person name="Haas B."/>
            <person name="Abouelleil A."/>
            <person name="Allen A.W."/>
            <person name="Alvarado L."/>
            <person name="Arachchi H.M."/>
            <person name="Berlin A.M."/>
            <person name="Chapman S.B."/>
            <person name="Gainer-Dewar J."/>
            <person name="Goldberg J."/>
            <person name="Griggs A."/>
            <person name="Gujja S."/>
            <person name="Hansen M."/>
            <person name="Howarth C."/>
            <person name="Imamovic A."/>
            <person name="Ireland A."/>
            <person name="Larimer J."/>
            <person name="McCowan C."/>
            <person name="Murphy C."/>
            <person name="Pearson M."/>
            <person name="Poon T.W."/>
            <person name="Priest M."/>
            <person name="Roberts A."/>
            <person name="Saif S."/>
            <person name="Shea T."/>
            <person name="Sisk P."/>
            <person name="Sykes S."/>
            <person name="Wortman J."/>
            <person name="Nusbaum C."/>
            <person name="Birren B."/>
        </authorList>
    </citation>
    <scope>NUCLEOTIDE SEQUENCE [LARGE SCALE GENOMIC DNA]</scope>
    <source>
        <strain evidence="7 8">CBS 114405</strain>
    </source>
</reference>
<evidence type="ECO:0000256" key="1">
    <source>
        <dbReference type="ARBA" id="ARBA00004141"/>
    </source>
</evidence>
<evidence type="ECO:0000256" key="5">
    <source>
        <dbReference type="SAM" id="Phobius"/>
    </source>
</evidence>
<dbReference type="eggNOG" id="KOG1286">
    <property type="taxonomic scope" value="Eukaryota"/>
</dbReference>
<protein>
    <submittedName>
        <fullName evidence="7">AAT family amino acid transporter</fullName>
    </submittedName>
</protein>
<keyword evidence="8" id="KW-1185">Reference proteome</keyword>
<dbReference type="GO" id="GO:0016020">
    <property type="term" value="C:membrane"/>
    <property type="evidence" value="ECO:0007669"/>
    <property type="project" value="UniProtKB-SubCell"/>
</dbReference>
<dbReference type="PANTHER" id="PTHR43341:SF39">
    <property type="entry name" value="AMINO ACID TRANSPORTER (EUROFUNG)-RELATED"/>
    <property type="match status" value="1"/>
</dbReference>
<evidence type="ECO:0000259" key="6">
    <source>
        <dbReference type="Pfam" id="PF00324"/>
    </source>
</evidence>
<feature type="domain" description="Amino acid permease/ SLC12A" evidence="6">
    <location>
        <begin position="58"/>
        <end position="99"/>
    </location>
</feature>
<dbReference type="AlphaFoldDB" id="W9VM88"/>
<dbReference type="InterPro" id="IPR004841">
    <property type="entry name" value="AA-permease/SLC12A_dom"/>
</dbReference>
<dbReference type="GO" id="GO:0015171">
    <property type="term" value="F:amino acid transmembrane transporter activity"/>
    <property type="evidence" value="ECO:0007669"/>
    <property type="project" value="TreeGrafter"/>
</dbReference>
<evidence type="ECO:0000313" key="7">
    <source>
        <dbReference type="EMBL" id="EXJ54115.1"/>
    </source>
</evidence>
<dbReference type="VEuPathDB" id="FungiDB:A1O7_09452"/>
<evidence type="ECO:0000256" key="4">
    <source>
        <dbReference type="ARBA" id="ARBA00023136"/>
    </source>
</evidence>
<dbReference type="Gene3D" id="1.20.1740.10">
    <property type="entry name" value="Amino acid/polyamine transporter I"/>
    <property type="match status" value="1"/>
</dbReference>
<accession>W9VM88</accession>
<keyword evidence="2 5" id="KW-0812">Transmembrane</keyword>
<keyword evidence="3 5" id="KW-1133">Transmembrane helix</keyword>
<name>W9VM88_9EURO</name>
<dbReference type="RefSeq" id="XP_007761630.1">
    <property type="nucleotide sequence ID" value="XM_007763440.1"/>
</dbReference>
<feature type="transmembrane region" description="Helical" evidence="5">
    <location>
        <begin position="61"/>
        <end position="81"/>
    </location>
</feature>
<dbReference type="InterPro" id="IPR050524">
    <property type="entry name" value="APC_YAT"/>
</dbReference>
<evidence type="ECO:0000256" key="3">
    <source>
        <dbReference type="ARBA" id="ARBA00022989"/>
    </source>
</evidence>
<dbReference type="GeneID" id="19184015"/>
<evidence type="ECO:0000256" key="2">
    <source>
        <dbReference type="ARBA" id="ARBA00022692"/>
    </source>
</evidence>
<gene>
    <name evidence="7" type="ORF">A1O7_09452</name>
</gene>
<proteinExistence type="predicted"/>
<sequence length="102" mass="10828">MEKSSNYHISSSSQSPEYCPVDFNDVHKIELNKAADDSGDIPTAEEYGYVCRGLKSRHIHFIALGGSISTGLFLGIGRAFLQAGPLSALLGYTFTGLASSAA</sequence>